<organism evidence="2 3">
    <name type="scientific">Marinobacter salinexigens</name>
    <dbReference type="NCBI Taxonomy" id="2919747"/>
    <lineage>
        <taxon>Bacteria</taxon>
        <taxon>Pseudomonadati</taxon>
        <taxon>Pseudomonadota</taxon>
        <taxon>Gammaproteobacteria</taxon>
        <taxon>Pseudomonadales</taxon>
        <taxon>Marinobacteraceae</taxon>
        <taxon>Marinobacter</taxon>
    </lineage>
</organism>
<comment type="caution">
    <text evidence="2">The sequence shown here is derived from an EMBL/GenBank/DDBJ whole genome shotgun (WGS) entry which is preliminary data.</text>
</comment>
<keyword evidence="3" id="KW-1185">Reference proteome</keyword>
<dbReference type="EMBL" id="VTUU01000004">
    <property type="protein sequence ID" value="KAA1173834.1"/>
    <property type="molecule type" value="Genomic_DNA"/>
</dbReference>
<evidence type="ECO:0000313" key="3">
    <source>
        <dbReference type="Proteomes" id="UP000323161"/>
    </source>
</evidence>
<evidence type="ECO:0000313" key="2">
    <source>
        <dbReference type="EMBL" id="KAA1173834.1"/>
    </source>
</evidence>
<keyword evidence="1" id="KW-1133">Transmembrane helix</keyword>
<accession>A0A5B0VHF9</accession>
<protein>
    <submittedName>
        <fullName evidence="2">Uncharacterized protein</fullName>
    </submittedName>
</protein>
<dbReference type="Proteomes" id="UP000323161">
    <property type="component" value="Unassembled WGS sequence"/>
</dbReference>
<feature type="transmembrane region" description="Helical" evidence="1">
    <location>
        <begin position="6"/>
        <end position="23"/>
    </location>
</feature>
<sequence>MPLYTIAITVVLFVVALWTWRRIDHCADRKAMDNLHSLQPVEPGRFQSETVSALPEPARRFFQYTIAPGTTLYTVADISMTGKFGMGSKEQPNYSDMKATQVLALPAGFVWKMSARKGALRLSGSDSESWTRFWLMGLLPVARMGGNMDHARSAFGRYVAEAVIWSPAALLPGPGIEWSIVNNDCARVTVSHGNLTQAVDLTLAPNGQPIQICFQRWSNANPEKKYKLQPFGASLSSFRLFNGFQLPTHVEAGNHFGTEDYFPFFVADVESIAFPSPPDIVKDDHT</sequence>
<gene>
    <name evidence="2" type="ORF">FWJ25_10470</name>
</gene>
<evidence type="ECO:0000256" key="1">
    <source>
        <dbReference type="SAM" id="Phobius"/>
    </source>
</evidence>
<name>A0A5B0VHF9_9GAMM</name>
<reference evidence="2 3" key="1">
    <citation type="submission" date="2019-08" db="EMBL/GenBank/DDBJ databases">
        <title>Marinobacter ZYF650 sp. nov., a marine bacterium isolated from seawater of the Mariana trench.</title>
        <authorList>
            <person name="Ahmad W."/>
        </authorList>
    </citation>
    <scope>NUCLEOTIDE SEQUENCE [LARGE SCALE GENOMIC DNA]</scope>
    <source>
        <strain evidence="2 3">ZYF650</strain>
    </source>
</reference>
<proteinExistence type="predicted"/>
<dbReference type="AlphaFoldDB" id="A0A5B0VHF9"/>
<dbReference type="RefSeq" id="WP_149600230.1">
    <property type="nucleotide sequence ID" value="NZ_VTUU01000004.1"/>
</dbReference>
<keyword evidence="1" id="KW-0472">Membrane</keyword>
<dbReference type="Pfam" id="PF20181">
    <property type="entry name" value="DUF6544"/>
    <property type="match status" value="1"/>
</dbReference>
<keyword evidence="1" id="KW-0812">Transmembrane</keyword>
<dbReference type="InterPro" id="IPR046674">
    <property type="entry name" value="DUF6544"/>
</dbReference>